<evidence type="ECO:0000313" key="3">
    <source>
        <dbReference type="EMBL" id="MCE8020526.1"/>
    </source>
</evidence>
<dbReference type="InterPro" id="IPR018389">
    <property type="entry name" value="DctP_fam"/>
</dbReference>
<dbReference type="NCBIfam" id="NF037995">
    <property type="entry name" value="TRAP_S1"/>
    <property type="match status" value="1"/>
</dbReference>
<evidence type="ECO:0000313" key="4">
    <source>
        <dbReference type="Proteomes" id="UP001320122"/>
    </source>
</evidence>
<dbReference type="Gene3D" id="3.40.190.170">
    <property type="entry name" value="Bacterial extracellular solute-binding protein, family 7"/>
    <property type="match status" value="1"/>
</dbReference>
<dbReference type="PANTHER" id="PTHR33376:SF4">
    <property type="entry name" value="SIALIC ACID-BINDING PERIPLASMIC PROTEIN SIAP"/>
    <property type="match status" value="1"/>
</dbReference>
<comment type="caution">
    <text evidence="3">The sequence shown here is derived from an EMBL/GenBank/DDBJ whole genome shotgun (WGS) entry which is preliminary data.</text>
</comment>
<evidence type="ECO:0000256" key="1">
    <source>
        <dbReference type="ARBA" id="ARBA00022729"/>
    </source>
</evidence>
<reference evidence="3 4" key="1">
    <citation type="journal article" date="2021" name="Front. Microbiol.">
        <title>Aerobic Denitrification and Heterotrophic Sulfur Oxidation in the Genus Halomonas Revealed by Six Novel Species Characterizations and Genome-Based Analysis.</title>
        <authorList>
            <person name="Wang L."/>
            <person name="Shao Z."/>
        </authorList>
    </citation>
    <scope>NUCLEOTIDE SEQUENCE [LARGE SCALE GENOMIC DNA]</scope>
    <source>
        <strain evidence="3 4">MCCC 1A11036</strain>
    </source>
</reference>
<feature type="signal peptide" evidence="2">
    <location>
        <begin position="1"/>
        <end position="28"/>
    </location>
</feature>
<dbReference type="PANTHER" id="PTHR33376">
    <property type="match status" value="1"/>
</dbReference>
<dbReference type="InterPro" id="IPR038404">
    <property type="entry name" value="TRAP_DctP_sf"/>
</dbReference>
<accession>A0ABS9AFP7</accession>
<dbReference type="CDD" id="cd13602">
    <property type="entry name" value="PBP2_TRAP_BpDctp6_7"/>
    <property type="match status" value="1"/>
</dbReference>
<organism evidence="3 4">
    <name type="scientific">Billgrantia zhangzhouensis</name>
    <dbReference type="NCBI Taxonomy" id="2733481"/>
    <lineage>
        <taxon>Bacteria</taxon>
        <taxon>Pseudomonadati</taxon>
        <taxon>Pseudomonadota</taxon>
        <taxon>Gammaproteobacteria</taxon>
        <taxon>Oceanospirillales</taxon>
        <taxon>Halomonadaceae</taxon>
        <taxon>Billgrantia</taxon>
    </lineage>
</organism>
<sequence length="331" mass="36665">MNNKTWAAKALFGAVVVATGLTTSLAHAEIRWEMPTAYSAGSSVTQNYVQFAEEVHELSGGEITINVHPGGSLYPGAEIMRAVRTGQVPIGAWFMAAEANSNALFGLDTLPFIATSFDEARQLYDVSREALENEFESRGMKMLFMVPWPPQGLFHRHEINDVPDMRGTRLRAYDATTTRIADLLGATPTRTEAAEISQAFSTGMAESMFGSGAIGVFQSLWDYVDYYYTVNAWIPKSAVFVNATAWEELSEEQRQVVMDAAERTEAKGWEEIEEVTAHYNEELSANGMQVLEPSEELARGLDEIGATIVEEWFESADVISAEVLREYLSTR</sequence>
<proteinExistence type="predicted"/>
<dbReference type="RefSeq" id="WP_234273864.1">
    <property type="nucleotide sequence ID" value="NZ_JABFTT010000007.1"/>
</dbReference>
<evidence type="ECO:0000256" key="2">
    <source>
        <dbReference type="SAM" id="SignalP"/>
    </source>
</evidence>
<dbReference type="Proteomes" id="UP001320122">
    <property type="component" value="Unassembled WGS sequence"/>
</dbReference>
<dbReference type="EMBL" id="JABFTT010000007">
    <property type="protein sequence ID" value="MCE8020526.1"/>
    <property type="molecule type" value="Genomic_DNA"/>
</dbReference>
<protein>
    <submittedName>
        <fullName evidence="3">TRAP transporter substrate-binding protein</fullName>
    </submittedName>
</protein>
<gene>
    <name evidence="3" type="ORF">HOP51_10470</name>
</gene>
<keyword evidence="4" id="KW-1185">Reference proteome</keyword>
<feature type="chain" id="PRO_5045090713" evidence="2">
    <location>
        <begin position="29"/>
        <end position="331"/>
    </location>
</feature>
<name>A0ABS9AFP7_9GAMM</name>
<keyword evidence="1 2" id="KW-0732">Signal</keyword>
<dbReference type="Pfam" id="PF03480">
    <property type="entry name" value="DctP"/>
    <property type="match status" value="1"/>
</dbReference>